<evidence type="ECO:0000256" key="1">
    <source>
        <dbReference type="SAM" id="MobiDB-lite"/>
    </source>
</evidence>
<evidence type="ECO:0008006" key="4">
    <source>
        <dbReference type="Google" id="ProtNLM"/>
    </source>
</evidence>
<accession>A0A4Q9DTV8</accession>
<proteinExistence type="predicted"/>
<dbReference type="RefSeq" id="WP_131012763.1">
    <property type="nucleotide sequence ID" value="NZ_SIRE01000005.1"/>
</dbReference>
<reference evidence="2 3" key="1">
    <citation type="submission" date="2019-02" db="EMBL/GenBank/DDBJ databases">
        <title>Paenibacillus sp. nov., isolated from surface-sterilized tissue of Thalictrum simplex L.</title>
        <authorList>
            <person name="Tuo L."/>
        </authorList>
    </citation>
    <scope>NUCLEOTIDE SEQUENCE [LARGE SCALE GENOMIC DNA]</scope>
    <source>
        <strain evidence="2 3">N2SHLJ1</strain>
    </source>
</reference>
<feature type="region of interest" description="Disordered" evidence="1">
    <location>
        <begin position="138"/>
        <end position="159"/>
    </location>
</feature>
<evidence type="ECO:0000313" key="2">
    <source>
        <dbReference type="EMBL" id="TBL80348.1"/>
    </source>
</evidence>
<organism evidence="2 3">
    <name type="scientific">Paenibacillus thalictri</name>
    <dbReference type="NCBI Taxonomy" id="2527873"/>
    <lineage>
        <taxon>Bacteria</taxon>
        <taxon>Bacillati</taxon>
        <taxon>Bacillota</taxon>
        <taxon>Bacilli</taxon>
        <taxon>Bacillales</taxon>
        <taxon>Paenibacillaceae</taxon>
        <taxon>Paenibacillus</taxon>
    </lineage>
</organism>
<dbReference type="Proteomes" id="UP000293142">
    <property type="component" value="Unassembled WGS sequence"/>
</dbReference>
<dbReference type="EMBL" id="SIRE01000005">
    <property type="protein sequence ID" value="TBL80348.1"/>
    <property type="molecule type" value="Genomic_DNA"/>
</dbReference>
<sequence>MNEDLVKKLRLRADGINVVINPPKGYMEQMDLPGSAANVLIFPEHQPRLADMKRSCDYIQWFVVDSEDVETGLSSVIQAVKEDGMLWICYPKGGSKVKTNLDRDLLYRLVVSYGLEGVAMVSVDAVWSAMRFRSADQVKNKRREKTAATDGSQRPAPKERIIEVPEDVRELLNQHPAASEMFEKLSYTHKKEYVMWITGAKKAETRLNRKHKMIVMLEKGLKNPSAKEV</sequence>
<comment type="caution">
    <text evidence="2">The sequence shown here is derived from an EMBL/GenBank/DDBJ whole genome shotgun (WGS) entry which is preliminary data.</text>
</comment>
<protein>
    <recommendedName>
        <fullName evidence="4">YdeI/OmpD-associated family protein</fullName>
    </recommendedName>
</protein>
<evidence type="ECO:0000313" key="3">
    <source>
        <dbReference type="Proteomes" id="UP000293142"/>
    </source>
</evidence>
<name>A0A4Q9DTV8_9BACL</name>
<dbReference type="AlphaFoldDB" id="A0A4Q9DTV8"/>
<keyword evidence="3" id="KW-1185">Reference proteome</keyword>
<dbReference type="Pfam" id="PF13376">
    <property type="entry name" value="OmdA"/>
    <property type="match status" value="1"/>
</dbReference>
<gene>
    <name evidence="2" type="ORF">EYB31_07995</name>
</gene>
<dbReference type="OrthoDB" id="9800461at2"/>